<accession>A0AAU9JSW5</accession>
<organism evidence="1 2">
    <name type="scientific">Blepharisma stoltei</name>
    <dbReference type="NCBI Taxonomy" id="1481888"/>
    <lineage>
        <taxon>Eukaryota</taxon>
        <taxon>Sar</taxon>
        <taxon>Alveolata</taxon>
        <taxon>Ciliophora</taxon>
        <taxon>Postciliodesmatophora</taxon>
        <taxon>Heterotrichea</taxon>
        <taxon>Heterotrichida</taxon>
        <taxon>Blepharismidae</taxon>
        <taxon>Blepharisma</taxon>
    </lineage>
</organism>
<dbReference type="EMBL" id="CAJZBQ010000052">
    <property type="protein sequence ID" value="CAG9330842.1"/>
    <property type="molecule type" value="Genomic_DNA"/>
</dbReference>
<evidence type="ECO:0000313" key="1">
    <source>
        <dbReference type="EMBL" id="CAG9330842.1"/>
    </source>
</evidence>
<protein>
    <submittedName>
        <fullName evidence="1">Uncharacterized protein</fullName>
    </submittedName>
</protein>
<evidence type="ECO:0000313" key="2">
    <source>
        <dbReference type="Proteomes" id="UP001162131"/>
    </source>
</evidence>
<comment type="caution">
    <text evidence="1">The sequence shown here is derived from an EMBL/GenBank/DDBJ whole genome shotgun (WGS) entry which is preliminary data.</text>
</comment>
<name>A0AAU9JSW5_9CILI</name>
<dbReference type="AlphaFoldDB" id="A0AAU9JSW5"/>
<proteinExistence type="predicted"/>
<reference evidence="1" key="1">
    <citation type="submission" date="2021-09" db="EMBL/GenBank/DDBJ databases">
        <authorList>
            <consortium name="AG Swart"/>
            <person name="Singh M."/>
            <person name="Singh A."/>
            <person name="Seah K."/>
            <person name="Emmerich C."/>
        </authorList>
    </citation>
    <scope>NUCLEOTIDE SEQUENCE</scope>
    <source>
        <strain evidence="1">ATCC30299</strain>
    </source>
</reference>
<keyword evidence="2" id="KW-1185">Reference proteome</keyword>
<sequence>MENLIWVILKKKFKSATPPVSSSKVSKSYFFSLRHLSKSPIIFGLMLDARCHQDGIQYRETDLNKSIDNNSKVRLPPLTHQRSSRVIASVEISFKISNNFWTYAWFKMATSIAELTWKKFIERKIQKCDSPL</sequence>
<dbReference type="Proteomes" id="UP001162131">
    <property type="component" value="Unassembled WGS sequence"/>
</dbReference>
<gene>
    <name evidence="1" type="ORF">BSTOLATCC_MIC52505</name>
</gene>